<dbReference type="InterPro" id="IPR011051">
    <property type="entry name" value="RmlC_Cupin_sf"/>
</dbReference>
<reference evidence="3" key="1">
    <citation type="submission" date="2017-02" db="EMBL/GenBank/DDBJ databases">
        <authorList>
            <person name="Rodrigo-Torres L."/>
            <person name="Arahal R.D."/>
            <person name="Lucena T."/>
        </authorList>
    </citation>
    <scope>NUCLEOTIDE SEQUENCE [LARGE SCALE GENOMIC DNA]</scope>
    <source>
        <strain evidence="3">CECT 7878</strain>
    </source>
</reference>
<keyword evidence="3" id="KW-1185">Reference proteome</keyword>
<evidence type="ECO:0000313" key="3">
    <source>
        <dbReference type="Proteomes" id="UP000188276"/>
    </source>
</evidence>
<dbReference type="OrthoDB" id="9801227at2"/>
<feature type="domain" description="ChrR-like cupin" evidence="1">
    <location>
        <begin position="8"/>
        <end position="94"/>
    </location>
</feature>
<dbReference type="Proteomes" id="UP000188276">
    <property type="component" value="Unassembled WGS sequence"/>
</dbReference>
<name>A0A1R4LDF3_VIBR1</name>
<dbReference type="Pfam" id="PF12973">
    <property type="entry name" value="Cupin_7"/>
    <property type="match status" value="1"/>
</dbReference>
<proteinExistence type="predicted"/>
<dbReference type="EMBL" id="FULE01000013">
    <property type="protein sequence ID" value="SJN54314.1"/>
    <property type="molecule type" value="Genomic_DNA"/>
</dbReference>
<dbReference type="Gene3D" id="2.60.120.10">
    <property type="entry name" value="Jelly Rolls"/>
    <property type="match status" value="1"/>
</dbReference>
<dbReference type="RefSeq" id="WP_077333545.1">
    <property type="nucleotide sequence ID" value="NZ_FULE01000013.1"/>
</dbReference>
<evidence type="ECO:0000313" key="2">
    <source>
        <dbReference type="EMBL" id="SJN54314.1"/>
    </source>
</evidence>
<gene>
    <name evidence="2" type="ORF">VR7878_00716</name>
</gene>
<dbReference type="InterPro" id="IPR025979">
    <property type="entry name" value="ChrR-like_cupin_dom"/>
</dbReference>
<organism evidence="2 3">
    <name type="scientific">Vibrio ruber (strain DSM 16370 / JCM 11486 / BCRC 17186 / CECT 7878 / LMG 23124 / VR1)</name>
    <dbReference type="NCBI Taxonomy" id="1123498"/>
    <lineage>
        <taxon>Bacteria</taxon>
        <taxon>Pseudomonadati</taxon>
        <taxon>Pseudomonadota</taxon>
        <taxon>Gammaproteobacteria</taxon>
        <taxon>Vibrionales</taxon>
        <taxon>Vibrionaceae</taxon>
        <taxon>Vibrio</taxon>
    </lineage>
</organism>
<evidence type="ECO:0000259" key="1">
    <source>
        <dbReference type="Pfam" id="PF12973"/>
    </source>
</evidence>
<dbReference type="STRING" id="1123498.VR7878_00716"/>
<dbReference type="SUPFAM" id="SSF51182">
    <property type="entry name" value="RmlC-like cupins"/>
    <property type="match status" value="1"/>
</dbReference>
<dbReference type="AlphaFoldDB" id="A0A1R4LDF3"/>
<sequence length="116" mass="13113">MKESVSLSAQRVWQDTPYRRIRYAWLHQSEPGPNIALLQLEQGACLPRHFHPGWEQIDVISGHIEVNGCHLFANDHIYIGKEQAHEVIAREASLYHTVSEVQGVTICDTSPASLNN</sequence>
<dbReference type="InterPro" id="IPR014710">
    <property type="entry name" value="RmlC-like_jellyroll"/>
</dbReference>
<protein>
    <recommendedName>
        <fullName evidence="1">ChrR-like cupin domain-containing protein</fullName>
    </recommendedName>
</protein>
<accession>A0A1R4LDF3</accession>